<reference evidence="2" key="1">
    <citation type="submission" date="2022-01" db="EMBL/GenBank/DDBJ databases">
        <authorList>
            <person name="King R."/>
        </authorList>
    </citation>
    <scope>NUCLEOTIDE SEQUENCE</scope>
</reference>
<evidence type="ECO:0000313" key="3">
    <source>
        <dbReference type="Proteomes" id="UP001153636"/>
    </source>
</evidence>
<protein>
    <submittedName>
        <fullName evidence="2">Uncharacterized protein</fullName>
    </submittedName>
</protein>
<feature type="region of interest" description="Disordered" evidence="1">
    <location>
        <begin position="238"/>
        <end position="319"/>
    </location>
</feature>
<feature type="compositionally biased region" description="Polar residues" evidence="1">
    <location>
        <begin position="367"/>
        <end position="391"/>
    </location>
</feature>
<feature type="compositionally biased region" description="Polar residues" evidence="1">
    <location>
        <begin position="238"/>
        <end position="265"/>
    </location>
</feature>
<dbReference type="AlphaFoldDB" id="A0A9P0CF97"/>
<proteinExistence type="predicted"/>
<organism evidence="2 3">
    <name type="scientific">Psylliodes chrysocephalus</name>
    <dbReference type="NCBI Taxonomy" id="3402493"/>
    <lineage>
        <taxon>Eukaryota</taxon>
        <taxon>Metazoa</taxon>
        <taxon>Ecdysozoa</taxon>
        <taxon>Arthropoda</taxon>
        <taxon>Hexapoda</taxon>
        <taxon>Insecta</taxon>
        <taxon>Pterygota</taxon>
        <taxon>Neoptera</taxon>
        <taxon>Endopterygota</taxon>
        <taxon>Coleoptera</taxon>
        <taxon>Polyphaga</taxon>
        <taxon>Cucujiformia</taxon>
        <taxon>Chrysomeloidea</taxon>
        <taxon>Chrysomelidae</taxon>
        <taxon>Galerucinae</taxon>
        <taxon>Alticini</taxon>
        <taxon>Psylliodes</taxon>
    </lineage>
</organism>
<gene>
    <name evidence="2" type="ORF">PSYICH_LOCUS480</name>
</gene>
<evidence type="ECO:0000313" key="2">
    <source>
        <dbReference type="EMBL" id="CAH1099653.1"/>
    </source>
</evidence>
<evidence type="ECO:0000256" key="1">
    <source>
        <dbReference type="SAM" id="MobiDB-lite"/>
    </source>
</evidence>
<name>A0A9P0CF97_9CUCU</name>
<dbReference type="EMBL" id="OV651813">
    <property type="protein sequence ID" value="CAH1099653.1"/>
    <property type="molecule type" value="Genomic_DNA"/>
</dbReference>
<feature type="region of interest" description="Disordered" evidence="1">
    <location>
        <begin position="1"/>
        <end position="102"/>
    </location>
</feature>
<keyword evidence="3" id="KW-1185">Reference proteome</keyword>
<sequence length="556" mass="61923">MEKIQFKTFNNNSDLEMATDITQSQPADHTQSALQSTKISSLESMENSNENKENSVGSAKRTSVFKKLFIPESDMKQVSRRSSDGSPDNDGNFESAENSPLNDTIVNFSEFNAENKDAETNTGSAGKSKSLDTLILECTENAEKTLNDIIQKSMENSEKSNNDSQTEHALGIGRDTFVSAYTTLPLPATVTTRALDFETDRLPTPSSVNERTVCEKPAYATLQLPASIKESILNFKNTTSSEDENSSVNKPGNSTVPGQVRTFTGQKPLESTGAVPKTTITPEQPPKRKRTPERPTIDDSNKEDQEKMDTNEGEGAFKTPKKFSTNFVKVLREKAVRSIKLQNKYNVLTDTDSDDEASLPSKKPVTQHPTTSIQSGTENKPPSIVNNSAKNPPNVPRRAAMPPIVIEGKTDNHSTLKTDLQNIIKGKYSIKYTNNSTIIYVEDKKDYTDLLDSVKESKISHHTYTNRSEKSHAFVLRGLNTGTKIEDIVEDMIQSYDIKTREIFQMTTKYRPLFLIVTDPAITLDFLNKNNAGVFVADDLTELQRAQYKQLKEYPL</sequence>
<dbReference type="OrthoDB" id="6776169at2759"/>
<feature type="region of interest" description="Disordered" evidence="1">
    <location>
        <begin position="350"/>
        <end position="399"/>
    </location>
</feature>
<feature type="compositionally biased region" description="Basic and acidic residues" evidence="1">
    <location>
        <begin position="292"/>
        <end position="310"/>
    </location>
</feature>
<feature type="compositionally biased region" description="Basic and acidic residues" evidence="1">
    <location>
        <begin position="73"/>
        <end position="83"/>
    </location>
</feature>
<dbReference type="Proteomes" id="UP001153636">
    <property type="component" value="Chromosome 1"/>
</dbReference>
<feature type="compositionally biased region" description="Polar residues" evidence="1">
    <location>
        <begin position="7"/>
        <end position="39"/>
    </location>
</feature>
<accession>A0A9P0CF97</accession>